<gene>
    <name evidence="1" type="ORF">C7435_3071</name>
</gene>
<dbReference type="AlphaFoldDB" id="A0A495D1G9"/>
<reference evidence="1 2" key="1">
    <citation type="submission" date="2018-10" db="EMBL/GenBank/DDBJ databases">
        <title>Genomic Encyclopedia of Type Strains, Phase IV (KMG-IV): sequencing the most valuable type-strain genomes for metagenomic binning, comparative biology and taxonomic classification.</title>
        <authorList>
            <person name="Goeker M."/>
        </authorList>
    </citation>
    <scope>NUCLEOTIDE SEQUENCE [LARGE SCALE GENOMIC DNA]</scope>
    <source>
        <strain evidence="1 2">DSM 4734</strain>
    </source>
</reference>
<organism evidence="1 2">
    <name type="scientific">Maricaulis maris</name>
    <dbReference type="NCBI Taxonomy" id="74318"/>
    <lineage>
        <taxon>Bacteria</taxon>
        <taxon>Pseudomonadati</taxon>
        <taxon>Pseudomonadota</taxon>
        <taxon>Alphaproteobacteria</taxon>
        <taxon>Maricaulales</taxon>
        <taxon>Maricaulaceae</taxon>
        <taxon>Maricaulis</taxon>
    </lineage>
</organism>
<proteinExistence type="predicted"/>
<name>A0A495D1G9_9PROT</name>
<evidence type="ECO:0000313" key="1">
    <source>
        <dbReference type="EMBL" id="RKQ95372.1"/>
    </source>
</evidence>
<protein>
    <submittedName>
        <fullName evidence="1">Uncharacterized protein (DUF2336 family)</fullName>
    </submittedName>
</protein>
<sequence>MAAKPADALHLLATVRDPDKRQQLALSVTEMCVAQPLSASAEPVAGDLLITLSTKSDLDTKMAMAKKLAGCDWAPHSAIRHFAFDQIEISAIIIEKSDQLTQKDMIELAETGSIDHRRHLAMRANLCLPVTDRLAKPGEPIVLRALANNDTAEISENTLEVCLHVAREHPKLREALARRHDLSTDYATQLCIMLPENWREELYRRFGLDKAKVESLAVDAALGATPEDVDKEAAREVQDAKSAGKLSGRFAMDALKAGKEAVFDHAIAALCDIKASQWRIALAMSGVRAAAMACQAAQLDRTAYPIIHKTLQRSGRIHQALEGDAMAAAANVFRMYGPEKAAKVLRQMGTRA</sequence>
<dbReference type="EMBL" id="RBIM01000007">
    <property type="protein sequence ID" value="RKQ95372.1"/>
    <property type="molecule type" value="Genomic_DNA"/>
</dbReference>
<evidence type="ECO:0000313" key="2">
    <source>
        <dbReference type="Proteomes" id="UP000273675"/>
    </source>
</evidence>
<dbReference type="Proteomes" id="UP000273675">
    <property type="component" value="Unassembled WGS sequence"/>
</dbReference>
<dbReference type="RefSeq" id="WP_075190910.1">
    <property type="nucleotide sequence ID" value="NZ_RBIM01000007.1"/>
</dbReference>
<accession>A0A495D1G9</accession>
<comment type="caution">
    <text evidence="1">The sequence shown here is derived from an EMBL/GenBank/DDBJ whole genome shotgun (WGS) entry which is preliminary data.</text>
</comment>
<dbReference type="InterPro" id="IPR019285">
    <property type="entry name" value="DUF2336"/>
</dbReference>
<dbReference type="Pfam" id="PF10098">
    <property type="entry name" value="DUF2336"/>
    <property type="match status" value="1"/>
</dbReference>
<dbReference type="OrthoDB" id="8194627at2"/>